<feature type="chain" id="PRO_5002110462" evidence="1">
    <location>
        <begin position="31"/>
        <end position="170"/>
    </location>
</feature>
<keyword evidence="1" id="KW-0732">Signal</keyword>
<protein>
    <submittedName>
        <fullName evidence="2">Uncharacterized protein</fullName>
    </submittedName>
</protein>
<name>A0A0B6X1Y9_9BACT</name>
<accession>A0A0B6X1Y9</accession>
<reference evidence="2 3" key="2">
    <citation type="submission" date="2015-01" db="EMBL/GenBank/DDBJ databases">
        <title>Complete genome sequence of Pyrinomonas methylaliphatogenes type strain K22T.</title>
        <authorList>
            <person name="Lee K.C.Y."/>
            <person name="Power J.F."/>
            <person name="Dunfield P.F."/>
            <person name="Morgan X.C."/>
            <person name="Huttenhower C."/>
            <person name="Stott M.B."/>
        </authorList>
    </citation>
    <scope>NUCLEOTIDE SEQUENCE [LARGE SCALE GENOMIC DNA]</scope>
    <source>
        <strain evidence="2 3">K22</strain>
    </source>
</reference>
<dbReference type="Proteomes" id="UP000031518">
    <property type="component" value="Unassembled WGS sequence"/>
</dbReference>
<keyword evidence="3" id="KW-1185">Reference proteome</keyword>
<sequence length="170" mass="20425" precursor="true">MIDRQKFPLFAISLLFAALFAAPAPSAAQAGPPPWIREKKSEKFINGHDARDGRWDGRGPQRGYWRDDDRWDRRGWDRDRDRVRDKREIRNYAQSIGYREGYRLGREDRFRGRKFNYRDNNIYRDALLGYRDSFDDRDLYRRSFREGFKRGYEDGYRDARRGPFGGIFGH</sequence>
<dbReference type="EMBL" id="CBXV010000008">
    <property type="protein sequence ID" value="CDM66390.1"/>
    <property type="molecule type" value="Genomic_DNA"/>
</dbReference>
<proteinExistence type="predicted"/>
<evidence type="ECO:0000256" key="1">
    <source>
        <dbReference type="SAM" id="SignalP"/>
    </source>
</evidence>
<evidence type="ECO:0000313" key="3">
    <source>
        <dbReference type="Proteomes" id="UP000031518"/>
    </source>
</evidence>
<feature type="signal peptide" evidence="1">
    <location>
        <begin position="1"/>
        <end position="30"/>
    </location>
</feature>
<gene>
    <name evidence="2" type="ORF">PYK22_02419</name>
</gene>
<evidence type="ECO:0000313" key="2">
    <source>
        <dbReference type="EMBL" id="CDM66390.1"/>
    </source>
</evidence>
<dbReference type="RefSeq" id="WP_041977619.1">
    <property type="nucleotide sequence ID" value="NZ_CBXV010000008.1"/>
</dbReference>
<reference evidence="2 3" key="1">
    <citation type="submission" date="2013-12" db="EMBL/GenBank/DDBJ databases">
        <authorList>
            <person name="Stott M."/>
        </authorList>
    </citation>
    <scope>NUCLEOTIDE SEQUENCE [LARGE SCALE GENOMIC DNA]</scope>
    <source>
        <strain evidence="2 3">K22</strain>
    </source>
</reference>
<organism evidence="2 3">
    <name type="scientific">Pyrinomonas methylaliphatogenes</name>
    <dbReference type="NCBI Taxonomy" id="454194"/>
    <lineage>
        <taxon>Bacteria</taxon>
        <taxon>Pseudomonadati</taxon>
        <taxon>Acidobacteriota</taxon>
        <taxon>Blastocatellia</taxon>
        <taxon>Blastocatellales</taxon>
        <taxon>Pyrinomonadaceae</taxon>
        <taxon>Pyrinomonas</taxon>
    </lineage>
</organism>
<dbReference type="AlphaFoldDB" id="A0A0B6X1Y9"/>